<name>A0A9X2S164_STRMQ</name>
<organism evidence="1 2">
    <name type="scientific">Streptomyces malaysiensis subsp. samsunensis</name>
    <dbReference type="NCBI Taxonomy" id="459658"/>
    <lineage>
        <taxon>Bacteria</taxon>
        <taxon>Bacillati</taxon>
        <taxon>Actinomycetota</taxon>
        <taxon>Actinomycetes</taxon>
        <taxon>Kitasatosporales</taxon>
        <taxon>Streptomycetaceae</taxon>
        <taxon>Streptomyces</taxon>
        <taxon>Streptomyces violaceusniger group</taxon>
    </lineage>
</organism>
<protein>
    <submittedName>
        <fullName evidence="1">Uncharacterized protein</fullName>
    </submittedName>
</protein>
<accession>A0A9X2S164</accession>
<dbReference type="Proteomes" id="UP001142400">
    <property type="component" value="Unassembled WGS sequence"/>
</dbReference>
<dbReference type="RefSeq" id="WP_257636243.1">
    <property type="nucleotide sequence ID" value="NZ_JANIIC010000110.1"/>
</dbReference>
<evidence type="ECO:0000313" key="1">
    <source>
        <dbReference type="EMBL" id="MCQ8836175.1"/>
    </source>
</evidence>
<keyword evidence="2" id="KW-1185">Reference proteome</keyword>
<proteinExistence type="predicted"/>
<evidence type="ECO:0000313" key="2">
    <source>
        <dbReference type="Proteomes" id="UP001142400"/>
    </source>
</evidence>
<reference evidence="1" key="1">
    <citation type="submission" date="2022-06" db="EMBL/GenBank/DDBJ databases">
        <title>WGS of actinobacteria.</title>
        <authorList>
            <person name="Thawai C."/>
        </authorList>
    </citation>
    <scope>NUCLEOTIDE SEQUENCE</scope>
    <source>
        <strain evidence="1">DSM 42010</strain>
    </source>
</reference>
<comment type="caution">
    <text evidence="1">The sequence shown here is derived from an EMBL/GenBank/DDBJ whole genome shotgun (WGS) entry which is preliminary data.</text>
</comment>
<dbReference type="AlphaFoldDB" id="A0A9X2S164"/>
<dbReference type="EMBL" id="JANIIC010000110">
    <property type="protein sequence ID" value="MCQ8836175.1"/>
    <property type="molecule type" value="Genomic_DNA"/>
</dbReference>
<gene>
    <name evidence="1" type="ORF">NQU54_46015</name>
</gene>
<sequence length="127" mass="13882">MTENIEQHAEGAARSFVELVRALQDRGIEYPLEAYRVYSYLTRCAGEMRTAIELVEAAVQGLQDKGLLRSDYRGEPLDEVLQRFTESSAAGKDLAGALHGRLSTAHSAVGHVAYREEPEGQESATGS</sequence>